<feature type="compositionally biased region" description="Polar residues" evidence="2">
    <location>
        <begin position="110"/>
        <end position="127"/>
    </location>
</feature>
<feature type="compositionally biased region" description="Basic residues" evidence="2">
    <location>
        <begin position="134"/>
        <end position="145"/>
    </location>
</feature>
<proteinExistence type="predicted"/>
<feature type="compositionally biased region" description="Low complexity" evidence="2">
    <location>
        <begin position="148"/>
        <end position="165"/>
    </location>
</feature>
<dbReference type="PROSITE" id="PS50076">
    <property type="entry name" value="DNAJ_2"/>
    <property type="match status" value="1"/>
</dbReference>
<protein>
    <recommendedName>
        <fullName evidence="3">J domain-containing protein</fullName>
    </recommendedName>
</protein>
<feature type="region of interest" description="Disordered" evidence="2">
    <location>
        <begin position="185"/>
        <end position="209"/>
    </location>
</feature>
<reference evidence="4 5" key="1">
    <citation type="journal article" date="2024" name="bioRxiv">
        <title>Comparative genomics of Cryptococcus and Kwoniella reveals pathogenesis evolution and contrasting karyotype dynamics via intercentromeric recombination or chromosome fusion.</title>
        <authorList>
            <person name="Coelho M.A."/>
            <person name="David-Palma M."/>
            <person name="Shea T."/>
            <person name="Bowers K."/>
            <person name="McGinley-Smith S."/>
            <person name="Mohammad A.W."/>
            <person name="Gnirke A."/>
            <person name="Yurkov A.M."/>
            <person name="Nowrousian M."/>
            <person name="Sun S."/>
            <person name="Cuomo C.A."/>
            <person name="Heitman J."/>
        </authorList>
    </citation>
    <scope>NUCLEOTIDE SEQUENCE [LARGE SCALE GENOMIC DNA]</scope>
    <source>
        <strain evidence="4 5">CBS 13917</strain>
    </source>
</reference>
<dbReference type="EMBL" id="JBCAWK010000012">
    <property type="protein sequence ID" value="KAK8845375.1"/>
    <property type="molecule type" value="Genomic_DNA"/>
</dbReference>
<gene>
    <name evidence="4" type="ORF">IAR55_006088</name>
</gene>
<feature type="compositionally biased region" description="Basic and acidic residues" evidence="2">
    <location>
        <begin position="267"/>
        <end position="278"/>
    </location>
</feature>
<dbReference type="SUPFAM" id="SSF46565">
    <property type="entry name" value="Chaperone J-domain"/>
    <property type="match status" value="1"/>
</dbReference>
<evidence type="ECO:0000313" key="4">
    <source>
        <dbReference type="EMBL" id="KAK8845375.1"/>
    </source>
</evidence>
<evidence type="ECO:0000259" key="3">
    <source>
        <dbReference type="PROSITE" id="PS50076"/>
    </source>
</evidence>
<name>A0AAW0YUN6_9TREE</name>
<feature type="domain" description="J" evidence="3">
    <location>
        <begin position="46"/>
        <end position="108"/>
    </location>
</feature>
<evidence type="ECO:0000313" key="5">
    <source>
        <dbReference type="Proteomes" id="UP001388673"/>
    </source>
</evidence>
<dbReference type="SMART" id="SM00271">
    <property type="entry name" value="DnaJ"/>
    <property type="match status" value="1"/>
</dbReference>
<dbReference type="InterPro" id="IPR018253">
    <property type="entry name" value="DnaJ_domain_CS"/>
</dbReference>
<dbReference type="InterPro" id="IPR036869">
    <property type="entry name" value="J_dom_sf"/>
</dbReference>
<dbReference type="Pfam" id="PF00226">
    <property type="entry name" value="DnaJ"/>
    <property type="match status" value="1"/>
</dbReference>
<sequence>MLSRTKHFIPPSGGGSIAAGPSTLRSPLSRSFSTTSRQHARTHGVSHYDALKLPKNATKQQVKARFYELSKQYHPDAKGGDTAKFHEINDAYATLGDESKRRQYDLSLVPASQASRPTYTTGHSSFRPNDPYLHRHTQGPHRAWHNRPGPSSQSQGAGPSGSYAPFGRKTPPNYQYSYEYNYTHNPNVRTTDRSGWGKRGKSAQAPEEEHVTGGGVWRFIVTVGLIFFVISLGGGLTANTESVGEYVLMGDEKRVREDEEVQEDDSGEGRRAECKNEQGRFGSGLGRIQERSPRIDNGDSQLPDVRQELLGYRTRYQSLDDDDGFVVDRCRLMPGAKNRD</sequence>
<feature type="region of interest" description="Disordered" evidence="2">
    <location>
        <begin position="255"/>
        <end position="303"/>
    </location>
</feature>
<keyword evidence="5" id="KW-1185">Reference proteome</keyword>
<keyword evidence="1" id="KW-0143">Chaperone</keyword>
<accession>A0AAW0YUN6</accession>
<organism evidence="4 5">
    <name type="scientific">Kwoniella newhampshirensis</name>
    <dbReference type="NCBI Taxonomy" id="1651941"/>
    <lineage>
        <taxon>Eukaryota</taxon>
        <taxon>Fungi</taxon>
        <taxon>Dikarya</taxon>
        <taxon>Basidiomycota</taxon>
        <taxon>Agaricomycotina</taxon>
        <taxon>Tremellomycetes</taxon>
        <taxon>Tremellales</taxon>
        <taxon>Cryptococcaceae</taxon>
        <taxon>Kwoniella</taxon>
    </lineage>
</organism>
<evidence type="ECO:0000256" key="1">
    <source>
        <dbReference type="ARBA" id="ARBA00023186"/>
    </source>
</evidence>
<dbReference type="InterPro" id="IPR001623">
    <property type="entry name" value="DnaJ_domain"/>
</dbReference>
<feature type="region of interest" description="Disordered" evidence="2">
    <location>
        <begin position="1"/>
        <end position="46"/>
    </location>
</feature>
<feature type="compositionally biased region" description="Basic and acidic residues" evidence="2">
    <location>
        <begin position="288"/>
        <end position="297"/>
    </location>
</feature>
<feature type="compositionally biased region" description="Polar residues" evidence="2">
    <location>
        <begin position="23"/>
        <end position="37"/>
    </location>
</feature>
<dbReference type="PRINTS" id="PR00625">
    <property type="entry name" value="JDOMAIN"/>
</dbReference>
<dbReference type="CDD" id="cd06257">
    <property type="entry name" value="DnaJ"/>
    <property type="match status" value="1"/>
</dbReference>
<dbReference type="PANTHER" id="PTHR44145:SF3">
    <property type="entry name" value="DNAJ HOMOLOG SUBFAMILY A MEMBER 3, MITOCHONDRIAL"/>
    <property type="match status" value="1"/>
</dbReference>
<dbReference type="InterPro" id="IPR051938">
    <property type="entry name" value="Apopto_cytoskel_mod"/>
</dbReference>
<dbReference type="KEGG" id="kne:92183346"/>
<dbReference type="RefSeq" id="XP_066800183.1">
    <property type="nucleotide sequence ID" value="XM_066949175.1"/>
</dbReference>
<comment type="caution">
    <text evidence="4">The sequence shown here is derived from an EMBL/GenBank/DDBJ whole genome shotgun (WGS) entry which is preliminary data.</text>
</comment>
<dbReference type="Proteomes" id="UP001388673">
    <property type="component" value="Unassembled WGS sequence"/>
</dbReference>
<dbReference type="AlphaFoldDB" id="A0AAW0YUN6"/>
<feature type="region of interest" description="Disordered" evidence="2">
    <location>
        <begin position="110"/>
        <end position="169"/>
    </location>
</feature>
<dbReference type="PROSITE" id="PS00636">
    <property type="entry name" value="DNAJ_1"/>
    <property type="match status" value="1"/>
</dbReference>
<dbReference type="GeneID" id="92183346"/>
<dbReference type="Gene3D" id="1.10.287.110">
    <property type="entry name" value="DnaJ domain"/>
    <property type="match status" value="1"/>
</dbReference>
<evidence type="ECO:0000256" key="2">
    <source>
        <dbReference type="SAM" id="MobiDB-lite"/>
    </source>
</evidence>
<dbReference type="PANTHER" id="PTHR44145">
    <property type="entry name" value="DNAJ HOMOLOG SUBFAMILY A MEMBER 3, MITOCHONDRIAL"/>
    <property type="match status" value="1"/>
</dbReference>